<dbReference type="Pfam" id="PF00117">
    <property type="entry name" value="GATase"/>
    <property type="match status" value="1"/>
</dbReference>
<dbReference type="AlphaFoldDB" id="A0A1R1I7F7"/>
<evidence type="ECO:0000256" key="9">
    <source>
        <dbReference type="ARBA" id="ARBA00023239"/>
    </source>
</evidence>
<keyword evidence="6 12" id="KW-0378">Hydrolase</keyword>
<comment type="function">
    <text evidence="12">IGPS catalyzes the conversion of PRFAR and glutamine to IGP, AICAR and glutamate. The HisH subunit catalyzes the hydrolysis of glutamine to glutamate and ammonia as part of the synthesis of IGP and AICAR. The resulting ammonia molecule is channeled to the active site of HisF.</text>
</comment>
<dbReference type="OrthoDB" id="9813383at2"/>
<dbReference type="InterPro" id="IPR010139">
    <property type="entry name" value="Imidazole-glycPsynth_HisH"/>
</dbReference>
<dbReference type="PANTHER" id="PTHR42701:SF1">
    <property type="entry name" value="IMIDAZOLE GLYCEROL PHOSPHATE SYNTHASE SUBUNIT HISH"/>
    <property type="match status" value="1"/>
</dbReference>
<keyword evidence="8 12" id="KW-0368">Histidine biosynthesis</keyword>
<dbReference type="GO" id="GO:0004359">
    <property type="term" value="F:glutaminase activity"/>
    <property type="evidence" value="ECO:0007669"/>
    <property type="project" value="UniProtKB-EC"/>
</dbReference>
<keyword evidence="9 12" id="KW-0456">Lyase</keyword>
<feature type="active site" evidence="12 13">
    <location>
        <position position="189"/>
    </location>
</feature>
<comment type="catalytic activity">
    <reaction evidence="10 12">
        <text>5-[(5-phospho-1-deoxy-D-ribulos-1-ylimino)methylamino]-1-(5-phospho-beta-D-ribosyl)imidazole-4-carboxamide + L-glutamine = D-erythro-1-(imidazol-4-yl)glycerol 3-phosphate + 5-amino-1-(5-phospho-beta-D-ribosyl)imidazole-4-carboxamide + L-glutamate + H(+)</text>
        <dbReference type="Rhea" id="RHEA:24793"/>
        <dbReference type="ChEBI" id="CHEBI:15378"/>
        <dbReference type="ChEBI" id="CHEBI:29985"/>
        <dbReference type="ChEBI" id="CHEBI:58278"/>
        <dbReference type="ChEBI" id="CHEBI:58359"/>
        <dbReference type="ChEBI" id="CHEBI:58475"/>
        <dbReference type="ChEBI" id="CHEBI:58525"/>
        <dbReference type="EC" id="4.3.2.10"/>
    </reaction>
</comment>
<dbReference type="GO" id="GO:0000107">
    <property type="term" value="F:imidazoleglycerol-phosphate synthase activity"/>
    <property type="evidence" value="ECO:0007669"/>
    <property type="project" value="UniProtKB-UniRule"/>
</dbReference>
<evidence type="ECO:0000259" key="14">
    <source>
        <dbReference type="Pfam" id="PF00117"/>
    </source>
</evidence>
<evidence type="ECO:0000256" key="12">
    <source>
        <dbReference type="HAMAP-Rule" id="MF_00278"/>
    </source>
</evidence>
<dbReference type="EC" id="3.5.1.2" evidence="12"/>
<evidence type="ECO:0000256" key="2">
    <source>
        <dbReference type="ARBA" id="ARBA00005091"/>
    </source>
</evidence>
<dbReference type="HAMAP" id="MF_00278">
    <property type="entry name" value="HisH"/>
    <property type="match status" value="1"/>
</dbReference>
<keyword evidence="4 12" id="KW-0963">Cytoplasm</keyword>
<evidence type="ECO:0000256" key="10">
    <source>
        <dbReference type="ARBA" id="ARBA00047838"/>
    </source>
</evidence>
<dbReference type="SUPFAM" id="SSF52317">
    <property type="entry name" value="Class I glutamine amidotransferase-like"/>
    <property type="match status" value="1"/>
</dbReference>
<accession>A0A1R1I7F7</accession>
<evidence type="ECO:0000256" key="5">
    <source>
        <dbReference type="ARBA" id="ARBA00022605"/>
    </source>
</evidence>
<keyword evidence="16" id="KW-1185">Reference proteome</keyword>
<evidence type="ECO:0000256" key="1">
    <source>
        <dbReference type="ARBA" id="ARBA00004496"/>
    </source>
</evidence>
<feature type="domain" description="Glutamine amidotransferase" evidence="14">
    <location>
        <begin position="8"/>
        <end position="203"/>
    </location>
</feature>
<evidence type="ECO:0000256" key="11">
    <source>
        <dbReference type="ARBA" id="ARBA00049534"/>
    </source>
</evidence>
<protein>
    <recommendedName>
        <fullName evidence="12">Imidazole glycerol phosphate synthase subunit HisH</fullName>
        <ecNumber evidence="12">4.3.2.10</ecNumber>
    </recommendedName>
    <alternativeName>
        <fullName evidence="12">IGP synthase glutaminase subunit</fullName>
        <ecNumber evidence="12">3.5.1.2</ecNumber>
    </alternativeName>
    <alternativeName>
        <fullName evidence="12">IGP synthase subunit HisH</fullName>
    </alternativeName>
    <alternativeName>
        <fullName evidence="12">ImGP synthase subunit HisH</fullName>
        <shortName evidence="12">IGPS subunit HisH</shortName>
    </alternativeName>
</protein>
<dbReference type="GO" id="GO:0005737">
    <property type="term" value="C:cytoplasm"/>
    <property type="evidence" value="ECO:0007669"/>
    <property type="project" value="UniProtKB-SubCell"/>
</dbReference>
<evidence type="ECO:0000256" key="4">
    <source>
        <dbReference type="ARBA" id="ARBA00022490"/>
    </source>
</evidence>
<dbReference type="GO" id="GO:0016829">
    <property type="term" value="F:lyase activity"/>
    <property type="evidence" value="ECO:0007669"/>
    <property type="project" value="UniProtKB-KW"/>
</dbReference>
<feature type="active site" evidence="12 13">
    <location>
        <position position="187"/>
    </location>
</feature>
<evidence type="ECO:0000256" key="8">
    <source>
        <dbReference type="ARBA" id="ARBA00023102"/>
    </source>
</evidence>
<dbReference type="PANTHER" id="PTHR42701">
    <property type="entry name" value="IMIDAZOLE GLYCEROL PHOSPHATE SYNTHASE SUBUNIT HISH"/>
    <property type="match status" value="1"/>
</dbReference>
<evidence type="ECO:0000313" key="15">
    <source>
        <dbReference type="EMBL" id="OMG54560.1"/>
    </source>
</evidence>
<comment type="pathway">
    <text evidence="2 12">Amino-acid biosynthesis; L-histidine biosynthesis; L-histidine from 5-phospho-alpha-D-ribose 1-diphosphate: step 5/9.</text>
</comment>
<feature type="active site" description="Nucleophile" evidence="12 13">
    <location>
        <position position="84"/>
    </location>
</feature>
<comment type="subcellular location">
    <subcellularLocation>
        <location evidence="1 12">Cytoplasm</location>
    </subcellularLocation>
</comment>
<dbReference type="EC" id="4.3.2.10" evidence="12"/>
<keyword evidence="7 12" id="KW-0315">Glutamine amidotransferase</keyword>
<dbReference type="Gene3D" id="3.40.50.880">
    <property type="match status" value="1"/>
</dbReference>
<evidence type="ECO:0000256" key="3">
    <source>
        <dbReference type="ARBA" id="ARBA00011152"/>
    </source>
</evidence>
<evidence type="ECO:0000256" key="7">
    <source>
        <dbReference type="ARBA" id="ARBA00022962"/>
    </source>
</evidence>
<organism evidence="15 16">
    <name type="scientific">Azonexus hydrophilus</name>
    <dbReference type="NCBI Taxonomy" id="418702"/>
    <lineage>
        <taxon>Bacteria</taxon>
        <taxon>Pseudomonadati</taxon>
        <taxon>Pseudomonadota</taxon>
        <taxon>Betaproteobacteria</taxon>
        <taxon>Rhodocyclales</taxon>
        <taxon>Azonexaceae</taxon>
        <taxon>Azonexus</taxon>
    </lineage>
</organism>
<dbReference type="NCBIfam" id="TIGR01855">
    <property type="entry name" value="IMP_synth_hisH"/>
    <property type="match status" value="1"/>
</dbReference>
<dbReference type="PROSITE" id="PS51274">
    <property type="entry name" value="GATASE_COBBQ"/>
    <property type="match status" value="1"/>
</dbReference>
<comment type="subunit">
    <text evidence="3 12">Heterodimer of HisH and HisF.</text>
</comment>
<dbReference type="PIRSF" id="PIRSF000495">
    <property type="entry name" value="Amidotransf_hisH"/>
    <property type="match status" value="1"/>
</dbReference>
<reference evidence="15 16" key="1">
    <citation type="submission" date="2016-10" db="EMBL/GenBank/DDBJ databases">
        <title>Alkaliphiles isolated from bioreactors.</title>
        <authorList>
            <person name="Salah Z."/>
            <person name="Rout S.P."/>
            <person name="Humphreys P.N."/>
        </authorList>
    </citation>
    <scope>NUCLEOTIDE SEQUENCE [LARGE SCALE GENOMIC DNA]</scope>
    <source>
        <strain evidence="15 16">ZS02</strain>
    </source>
</reference>
<dbReference type="InterPro" id="IPR017926">
    <property type="entry name" value="GATASE"/>
</dbReference>
<dbReference type="UniPathway" id="UPA00031">
    <property type="reaction ID" value="UER00010"/>
</dbReference>
<dbReference type="PROSITE" id="PS51273">
    <property type="entry name" value="GATASE_TYPE_1"/>
    <property type="match status" value="1"/>
</dbReference>
<dbReference type="RefSeq" id="WP_076092713.1">
    <property type="nucleotide sequence ID" value="NZ_MTHD01000002.1"/>
</dbReference>
<dbReference type="InterPro" id="IPR029062">
    <property type="entry name" value="Class_I_gatase-like"/>
</dbReference>
<evidence type="ECO:0000256" key="6">
    <source>
        <dbReference type="ARBA" id="ARBA00022801"/>
    </source>
</evidence>
<dbReference type="GO" id="GO:0000105">
    <property type="term" value="P:L-histidine biosynthetic process"/>
    <property type="evidence" value="ECO:0007669"/>
    <property type="project" value="UniProtKB-UniRule"/>
</dbReference>
<evidence type="ECO:0000313" key="16">
    <source>
        <dbReference type="Proteomes" id="UP000187526"/>
    </source>
</evidence>
<sequence>MRPTRIDIIDYGMGNVQSVRNAFERLGCEVRVSEDPSALVDADALVLPGVGAFGEAMNNLRERQLIEPLREAVLNQGKPLLGICLGMQLLADSSAERGSYSGLGLIPGQVREIPVVPGYRLPHIGWNDISIRLPEPLFDKLPEKSAFYFVHSYRFECDSRYVAGMTDYGTDVVAAVQRERIFGVQFHPERSQRKGLRLLRNFVDFVESVG</sequence>
<evidence type="ECO:0000256" key="13">
    <source>
        <dbReference type="PIRSR" id="PIRSR000495-1"/>
    </source>
</evidence>
<dbReference type="STRING" id="418702.BJN45_04855"/>
<keyword evidence="5 12" id="KW-0028">Amino-acid biosynthesis</keyword>
<comment type="catalytic activity">
    <reaction evidence="11 12">
        <text>L-glutamine + H2O = L-glutamate + NH4(+)</text>
        <dbReference type="Rhea" id="RHEA:15889"/>
        <dbReference type="ChEBI" id="CHEBI:15377"/>
        <dbReference type="ChEBI" id="CHEBI:28938"/>
        <dbReference type="ChEBI" id="CHEBI:29985"/>
        <dbReference type="ChEBI" id="CHEBI:58359"/>
        <dbReference type="EC" id="3.5.1.2"/>
    </reaction>
</comment>
<dbReference type="Proteomes" id="UP000187526">
    <property type="component" value="Unassembled WGS sequence"/>
</dbReference>
<dbReference type="FunFam" id="3.40.50.880:FF:000009">
    <property type="entry name" value="Imidazole glycerol phosphate synthase subunit HisH"/>
    <property type="match status" value="1"/>
</dbReference>
<dbReference type="EMBL" id="MTHD01000002">
    <property type="protein sequence ID" value="OMG54560.1"/>
    <property type="molecule type" value="Genomic_DNA"/>
</dbReference>
<dbReference type="CDD" id="cd01748">
    <property type="entry name" value="GATase1_IGP_Synthase"/>
    <property type="match status" value="1"/>
</dbReference>
<comment type="caution">
    <text evidence="15">The sequence shown here is derived from an EMBL/GenBank/DDBJ whole genome shotgun (WGS) entry which is preliminary data.</text>
</comment>
<name>A0A1R1I7F7_9RHOO</name>
<proteinExistence type="inferred from homology"/>
<gene>
    <name evidence="12" type="primary">hisH</name>
    <name evidence="15" type="ORF">BJN45_04855</name>
</gene>